<proteinExistence type="predicted"/>
<organism evidence="2 3">
    <name type="scientific">Mycobacterium parmense</name>
    <dbReference type="NCBI Taxonomy" id="185642"/>
    <lineage>
        <taxon>Bacteria</taxon>
        <taxon>Bacillati</taxon>
        <taxon>Actinomycetota</taxon>
        <taxon>Actinomycetes</taxon>
        <taxon>Mycobacteriales</taxon>
        <taxon>Mycobacteriaceae</taxon>
        <taxon>Mycobacterium</taxon>
        <taxon>Mycobacterium simiae complex</taxon>
    </lineage>
</organism>
<keyword evidence="3" id="KW-1185">Reference proteome</keyword>
<dbReference type="InterPro" id="IPR034660">
    <property type="entry name" value="DinB/YfiT-like"/>
</dbReference>
<keyword evidence="2" id="KW-0489">Methyltransferase</keyword>
<evidence type="ECO:0000259" key="1">
    <source>
        <dbReference type="Pfam" id="PF12867"/>
    </source>
</evidence>
<dbReference type="SUPFAM" id="SSF109854">
    <property type="entry name" value="DinB/YfiT-like putative metalloenzymes"/>
    <property type="match status" value="1"/>
</dbReference>
<dbReference type="EMBL" id="AP022614">
    <property type="protein sequence ID" value="BBZ44824.1"/>
    <property type="molecule type" value="Genomic_DNA"/>
</dbReference>
<dbReference type="GO" id="GO:0008168">
    <property type="term" value="F:methyltransferase activity"/>
    <property type="evidence" value="ECO:0007669"/>
    <property type="project" value="UniProtKB-KW"/>
</dbReference>
<sequence>MAMERCEECGYAYDLAAATRAGQEISVGVAELAELLTVTPPRTLAQRTEPQLWSPLEYACHVRDVLFTQRERVLLARRADVPSAVPMGRDERVAHEGYAEQDAIEVAEELVVAARLLANVLRRLDAPDWELRLIYNWPQRTERTLRWVAANTLHDVRHHLLDINRQLA</sequence>
<dbReference type="Proteomes" id="UP000467105">
    <property type="component" value="Chromosome"/>
</dbReference>
<dbReference type="InterPro" id="IPR024775">
    <property type="entry name" value="DinB-like"/>
</dbReference>
<keyword evidence="2" id="KW-0808">Transferase</keyword>
<evidence type="ECO:0000313" key="2">
    <source>
        <dbReference type="EMBL" id="BBZ44824.1"/>
    </source>
</evidence>
<name>A0A7I7YV08_9MYCO</name>
<dbReference type="AlphaFoldDB" id="A0A7I7YV08"/>
<reference evidence="2 3" key="1">
    <citation type="journal article" date="2019" name="Emerg. Microbes Infect.">
        <title>Comprehensive subspecies identification of 175 nontuberculous mycobacteria species based on 7547 genomic profiles.</title>
        <authorList>
            <person name="Matsumoto Y."/>
            <person name="Kinjo T."/>
            <person name="Motooka D."/>
            <person name="Nabeya D."/>
            <person name="Jung N."/>
            <person name="Uechi K."/>
            <person name="Horii T."/>
            <person name="Iida T."/>
            <person name="Fujita J."/>
            <person name="Nakamura S."/>
        </authorList>
    </citation>
    <scope>NUCLEOTIDE SEQUENCE [LARGE SCALE GENOMIC DNA]</scope>
    <source>
        <strain evidence="2 3">JCM 14742</strain>
    </source>
</reference>
<dbReference type="GO" id="GO:0032259">
    <property type="term" value="P:methylation"/>
    <property type="evidence" value="ECO:0007669"/>
    <property type="project" value="UniProtKB-KW"/>
</dbReference>
<evidence type="ECO:0000313" key="3">
    <source>
        <dbReference type="Proteomes" id="UP000467105"/>
    </source>
</evidence>
<accession>A0A7I7YV08</accession>
<dbReference type="Pfam" id="PF12867">
    <property type="entry name" value="DinB_2"/>
    <property type="match status" value="1"/>
</dbReference>
<protein>
    <submittedName>
        <fullName evidence="2">Methyltransferase type 12</fullName>
    </submittedName>
</protein>
<dbReference type="Gene3D" id="1.20.120.450">
    <property type="entry name" value="dinb family like domain"/>
    <property type="match status" value="1"/>
</dbReference>
<feature type="domain" description="DinB-like" evidence="1">
    <location>
        <begin position="30"/>
        <end position="161"/>
    </location>
</feature>
<gene>
    <name evidence="2" type="ORF">MPRM_21050</name>
</gene>